<dbReference type="SMR" id="Q30V63"/>
<reference evidence="1 2" key="2">
    <citation type="journal article" date="2011" name="J. Bacteriol.">
        <title>Complete genome sequence and updated annotation of Desulfovibrio alaskensis G20.</title>
        <authorList>
            <person name="Hauser L.J."/>
            <person name="Land M.L."/>
            <person name="Brown S.D."/>
            <person name="Larimer F."/>
            <person name="Keller K.L."/>
            <person name="Rapp-Giles B.J."/>
            <person name="Price M.N."/>
            <person name="Lin M."/>
            <person name="Bruce D.C."/>
            <person name="Detter J.C."/>
            <person name="Tapia R."/>
            <person name="Han C.S."/>
            <person name="Goodwin L.A."/>
            <person name="Cheng J.F."/>
            <person name="Pitluck S."/>
            <person name="Copeland A."/>
            <person name="Lucas S."/>
            <person name="Nolan M."/>
            <person name="Lapidus A.L."/>
            <person name="Palumbo A.V."/>
            <person name="Wall J.D."/>
        </authorList>
    </citation>
    <scope>NUCLEOTIDE SEQUENCE [LARGE SCALE GENOMIC DNA]</scope>
    <source>
        <strain evidence="2">ATCC BAA 1058 / DSM 17464 / G20</strain>
    </source>
</reference>
<keyword evidence="1" id="KW-0808">Transferase</keyword>
<evidence type="ECO:0007829" key="3">
    <source>
        <dbReference type="PDB" id="3C8V"/>
    </source>
</evidence>
<dbReference type="Gene3D" id="6.10.140.2050">
    <property type="match status" value="1"/>
</dbReference>
<dbReference type="EvolutionaryTrace" id="Q30V63"/>
<dbReference type="InterPro" id="IPR011004">
    <property type="entry name" value="Trimer_LpxA-like_sf"/>
</dbReference>
<feature type="binding site" evidence="3">
    <location>
        <position position="317"/>
    </location>
    <ligand>
        <name>Mg(2+)</name>
        <dbReference type="ChEBI" id="CHEBI:18420"/>
    </ligand>
</feature>
<evidence type="ECO:0000313" key="2">
    <source>
        <dbReference type="Proteomes" id="UP000002710"/>
    </source>
</evidence>
<name>Q30V63_OLEA2</name>
<dbReference type="PDBsum" id="3C8V"/>
<keyword evidence="3" id="KW-0002">3D-structure</keyword>
<accession>Q30V63</accession>
<dbReference type="InterPro" id="IPR040730">
    <property type="entry name" value="Hexapep_loop"/>
</dbReference>
<dbReference type="GO" id="GO:0016740">
    <property type="term" value="F:transferase activity"/>
    <property type="evidence" value="ECO:0007669"/>
    <property type="project" value="UniProtKB-KW"/>
</dbReference>
<dbReference type="GO" id="GO:0046872">
    <property type="term" value="F:metal ion binding"/>
    <property type="evidence" value="ECO:0007669"/>
    <property type="project" value="UniProtKB-KW"/>
</dbReference>
<organism evidence="1 2">
    <name type="scientific">Oleidesulfovibrio alaskensis (strain ATCC BAA-1058 / DSM 17464 / G20)</name>
    <name type="common">Desulfovibrio alaskensis</name>
    <dbReference type="NCBI Taxonomy" id="207559"/>
    <lineage>
        <taxon>Bacteria</taxon>
        <taxon>Pseudomonadati</taxon>
        <taxon>Thermodesulfobacteriota</taxon>
        <taxon>Desulfovibrionia</taxon>
        <taxon>Desulfovibrionales</taxon>
        <taxon>Desulfovibrionaceae</taxon>
        <taxon>Oleidesulfovibrio</taxon>
    </lineage>
</organism>
<feature type="binding site" evidence="3">
    <location>
        <position position="150"/>
    </location>
    <ligand>
        <name>Mg(2+)</name>
        <dbReference type="ChEBI" id="CHEBI:18420"/>
    </ligand>
</feature>
<dbReference type="AlphaFoldDB" id="Q30V63"/>
<dbReference type="STRING" id="207559.Dde_3640"/>
<dbReference type="RefSeq" id="WP_011369312.1">
    <property type="nucleotide sequence ID" value="NC_007519.1"/>
</dbReference>
<feature type="binding site" evidence="3">
    <location>
        <position position="88"/>
    </location>
    <ligand>
        <name>Mg(2+)</name>
        <dbReference type="ChEBI" id="CHEBI:18420"/>
    </ligand>
</feature>
<dbReference type="HOGENOM" id="CLU_577127_0_0_7"/>
<dbReference type="PDB" id="3C8V">
    <property type="method" value="X-ray"/>
    <property type="resolution" value="2.28 A"/>
    <property type="chains" value="A/B/C/D=1-477"/>
</dbReference>
<feature type="binding site" evidence="3">
    <location>
        <position position="124"/>
    </location>
    <ligand>
        <name>Mg(2+)</name>
        <dbReference type="ChEBI" id="CHEBI:18420"/>
    </ligand>
</feature>
<protein>
    <submittedName>
        <fullName evidence="1">Hexapeptide repeat-containing transferase</fullName>
    </submittedName>
</protein>
<reference evidence="3" key="1">
    <citation type="submission" date="2008-02" db="PDB data bank">
        <title>Crystal structure of putative acetyltransferase (YP_390128.1) from Desulfovibrio desulfuricans G20 at 2.28 A resolution.</title>
        <authorList>
            <consortium name="Joint Center for Structural Genomics (JCSG)"/>
        </authorList>
    </citation>
    <scope>X-RAY CRYSTALLOGRAPHY (2.28 ANGSTROMS) IN COMPLEX WITH MG(2+)</scope>
</reference>
<proteinExistence type="evidence at protein level"/>
<dbReference type="KEGG" id="dde:Dde_3640"/>
<dbReference type="EMBL" id="CP000112">
    <property type="protein sequence ID" value="ABB40433.1"/>
    <property type="molecule type" value="Genomic_DNA"/>
</dbReference>
<dbReference type="eggNOG" id="COG0663">
    <property type="taxonomic scope" value="Bacteria"/>
</dbReference>
<keyword evidence="2" id="KW-1185">Reference proteome</keyword>
<dbReference type="Pfam" id="PF18776">
    <property type="entry name" value="Hexapep_loop"/>
    <property type="match status" value="1"/>
</dbReference>
<dbReference type="SUPFAM" id="SSF51161">
    <property type="entry name" value="Trimeric LpxA-like enzymes"/>
    <property type="match status" value="1"/>
</dbReference>
<gene>
    <name evidence="1" type="ordered locus">Dde_3640</name>
</gene>
<evidence type="ECO:0000313" key="1">
    <source>
        <dbReference type="EMBL" id="ABB40433.1"/>
    </source>
</evidence>
<dbReference type="Proteomes" id="UP000002710">
    <property type="component" value="Chromosome"/>
</dbReference>
<dbReference type="Gene3D" id="2.160.10.10">
    <property type="entry name" value="Hexapeptide repeat proteins"/>
    <property type="match status" value="2"/>
</dbReference>
<sequence length="477" mass="52871">MTQLELLLERIIDRVNVNLRHQKFDVGDYVRRQTPHLHYSKFYAFYGLSADDPVHFHFKNSSLAGSYLLGRVNVLHSALYKSDIRGDELKRKGQHFVCDGKMIPLHDDEVITIKDSFLNKTLVHSNSHDPESPEEFTIRNTVAMPYANIHGSLTEGSFIGSFATVDLSTIHNSVVRYFSYVQTGELVGKCVEPGQIWIKSGDELEFHYSFDKAILDKYISQEAGSCPTGVLMEFVEVRQEDFEEVFASGHMASGAGSASGASVSGYAVIKGDTVIGENVLVSQRAYLDNAWMGKGSNAQENCYIINSRLERNCVTAHGGKIINAHLGDMIFTGFNSFLQGSESSPLKIGDGCVVMPHTIIDLEEPLEIPAGHLVWGYIRNKADLAAHSISFEEFAKVDGEVTMGRMTFRGKGGPFLDSFKKRIKRILSENGAFFDGSEGTGHAQKGKNFTFNIIQPYQDGDPRGMYPTILIQPNNGS</sequence>
<keyword evidence="3" id="KW-0479">Metal-binding</keyword>